<dbReference type="InterPro" id="IPR000477">
    <property type="entry name" value="RT_dom"/>
</dbReference>
<gene>
    <name evidence="3" type="ORF">Sradi_4030300</name>
</gene>
<evidence type="ECO:0000256" key="1">
    <source>
        <dbReference type="SAM" id="Phobius"/>
    </source>
</evidence>
<sequence length="168" mass="19112">MSVNSVEGLDRFNALFYRTCWDIIWDDVVAAVQDFLSGSPLPTSIIATSIVLIPKVKNPTRWSEYRPISLCNTSNTKLLNDRLKFLLPLIIVPNQSSFVPQRQIGDNIQLAQDILHSLAANKKDWNVAHKLDMAKAYDRVDWDFLEIVLLALAELVYIIAGFQYWGCD</sequence>
<keyword evidence="1" id="KW-0472">Membrane</keyword>
<name>A0AAW2PI64_SESRA</name>
<organism evidence="3">
    <name type="scientific">Sesamum radiatum</name>
    <name type="common">Black benniseed</name>
    <dbReference type="NCBI Taxonomy" id="300843"/>
    <lineage>
        <taxon>Eukaryota</taxon>
        <taxon>Viridiplantae</taxon>
        <taxon>Streptophyta</taxon>
        <taxon>Embryophyta</taxon>
        <taxon>Tracheophyta</taxon>
        <taxon>Spermatophyta</taxon>
        <taxon>Magnoliopsida</taxon>
        <taxon>eudicotyledons</taxon>
        <taxon>Gunneridae</taxon>
        <taxon>Pentapetalae</taxon>
        <taxon>asterids</taxon>
        <taxon>lamiids</taxon>
        <taxon>Lamiales</taxon>
        <taxon>Pedaliaceae</taxon>
        <taxon>Sesamum</taxon>
    </lineage>
</organism>
<comment type="caution">
    <text evidence="3">The sequence shown here is derived from an EMBL/GenBank/DDBJ whole genome shotgun (WGS) entry which is preliminary data.</text>
</comment>
<dbReference type="EMBL" id="JACGWJ010000017">
    <property type="protein sequence ID" value="KAL0355834.1"/>
    <property type="molecule type" value="Genomic_DNA"/>
</dbReference>
<protein>
    <recommendedName>
        <fullName evidence="2">Reverse transcriptase domain-containing protein</fullName>
    </recommendedName>
</protein>
<reference evidence="3" key="1">
    <citation type="submission" date="2020-06" db="EMBL/GenBank/DDBJ databases">
        <authorList>
            <person name="Li T."/>
            <person name="Hu X."/>
            <person name="Zhang T."/>
            <person name="Song X."/>
            <person name="Zhang H."/>
            <person name="Dai N."/>
            <person name="Sheng W."/>
            <person name="Hou X."/>
            <person name="Wei L."/>
        </authorList>
    </citation>
    <scope>NUCLEOTIDE SEQUENCE</scope>
    <source>
        <strain evidence="3">G02</strain>
        <tissue evidence="3">Leaf</tissue>
    </source>
</reference>
<feature type="domain" description="Reverse transcriptase" evidence="2">
    <location>
        <begin position="57"/>
        <end position="146"/>
    </location>
</feature>
<reference evidence="3" key="2">
    <citation type="journal article" date="2024" name="Plant">
        <title>Genomic evolution and insights into agronomic trait innovations of Sesamum species.</title>
        <authorList>
            <person name="Miao H."/>
            <person name="Wang L."/>
            <person name="Qu L."/>
            <person name="Liu H."/>
            <person name="Sun Y."/>
            <person name="Le M."/>
            <person name="Wang Q."/>
            <person name="Wei S."/>
            <person name="Zheng Y."/>
            <person name="Lin W."/>
            <person name="Duan Y."/>
            <person name="Cao H."/>
            <person name="Xiong S."/>
            <person name="Wang X."/>
            <person name="Wei L."/>
            <person name="Li C."/>
            <person name="Ma Q."/>
            <person name="Ju M."/>
            <person name="Zhao R."/>
            <person name="Li G."/>
            <person name="Mu C."/>
            <person name="Tian Q."/>
            <person name="Mei H."/>
            <person name="Zhang T."/>
            <person name="Gao T."/>
            <person name="Zhang H."/>
        </authorList>
    </citation>
    <scope>NUCLEOTIDE SEQUENCE</scope>
    <source>
        <strain evidence="3">G02</strain>
    </source>
</reference>
<dbReference type="AlphaFoldDB" id="A0AAW2PI64"/>
<keyword evidence="1" id="KW-1133">Transmembrane helix</keyword>
<proteinExistence type="predicted"/>
<dbReference type="PANTHER" id="PTHR46890">
    <property type="entry name" value="NON-LTR RETROLELEMENT REVERSE TRANSCRIPTASE-LIKE PROTEIN-RELATED"/>
    <property type="match status" value="1"/>
</dbReference>
<dbReference type="Pfam" id="PF00078">
    <property type="entry name" value="RVT_1"/>
    <property type="match status" value="1"/>
</dbReference>
<dbReference type="InterPro" id="IPR052343">
    <property type="entry name" value="Retrotransposon-Effector_Assoc"/>
</dbReference>
<evidence type="ECO:0000313" key="3">
    <source>
        <dbReference type="EMBL" id="KAL0355834.1"/>
    </source>
</evidence>
<evidence type="ECO:0000259" key="2">
    <source>
        <dbReference type="Pfam" id="PF00078"/>
    </source>
</evidence>
<dbReference type="PANTHER" id="PTHR46890:SF48">
    <property type="entry name" value="RNA-DIRECTED DNA POLYMERASE"/>
    <property type="match status" value="1"/>
</dbReference>
<accession>A0AAW2PI64</accession>
<feature type="transmembrane region" description="Helical" evidence="1">
    <location>
        <begin position="144"/>
        <end position="165"/>
    </location>
</feature>
<keyword evidence="1" id="KW-0812">Transmembrane</keyword>